<dbReference type="SUPFAM" id="SSF57959">
    <property type="entry name" value="Leucine zipper domain"/>
    <property type="match status" value="1"/>
</dbReference>
<dbReference type="EMBL" id="CP097508">
    <property type="protein sequence ID" value="URE13348.1"/>
    <property type="molecule type" value="Genomic_DNA"/>
</dbReference>
<dbReference type="PANTHER" id="PTHR45764">
    <property type="entry name" value="BZIP TRANSCRIPTION FACTOR 44"/>
    <property type="match status" value="1"/>
</dbReference>
<dbReference type="GO" id="GO:0000976">
    <property type="term" value="F:transcription cis-regulatory region binding"/>
    <property type="evidence" value="ECO:0007669"/>
    <property type="project" value="TreeGrafter"/>
</dbReference>
<dbReference type="InterPro" id="IPR004827">
    <property type="entry name" value="bZIP"/>
</dbReference>
<keyword evidence="1" id="KW-0805">Transcription regulation</keyword>
<dbReference type="Gene3D" id="1.20.5.170">
    <property type="match status" value="1"/>
</dbReference>
<evidence type="ECO:0000313" key="7">
    <source>
        <dbReference type="Proteomes" id="UP001055439"/>
    </source>
</evidence>
<dbReference type="GO" id="GO:0005634">
    <property type="term" value="C:nucleus"/>
    <property type="evidence" value="ECO:0007669"/>
    <property type="project" value="TreeGrafter"/>
</dbReference>
<evidence type="ECO:0000256" key="4">
    <source>
        <dbReference type="ARBA" id="ARBA00023242"/>
    </source>
</evidence>
<accession>A0A9E7GHV4</accession>
<keyword evidence="7" id="KW-1185">Reference proteome</keyword>
<gene>
    <name evidence="6" type="ORF">MUK42_22549</name>
</gene>
<dbReference type="PANTHER" id="PTHR45764:SF21">
    <property type="entry name" value="OS03G0770000 PROTEIN"/>
    <property type="match status" value="1"/>
</dbReference>
<keyword evidence="3" id="KW-0804">Transcription</keyword>
<dbReference type="SMART" id="SM00338">
    <property type="entry name" value="BRLZ"/>
    <property type="match status" value="1"/>
</dbReference>
<feature type="domain" description="BZIP" evidence="5">
    <location>
        <begin position="46"/>
        <end position="109"/>
    </location>
</feature>
<dbReference type="Proteomes" id="UP001055439">
    <property type="component" value="Chromosome 6"/>
</dbReference>
<dbReference type="InterPro" id="IPR046347">
    <property type="entry name" value="bZIP_sf"/>
</dbReference>
<dbReference type="PROSITE" id="PS50217">
    <property type="entry name" value="BZIP"/>
    <property type="match status" value="1"/>
</dbReference>
<evidence type="ECO:0000259" key="5">
    <source>
        <dbReference type="PROSITE" id="PS50217"/>
    </source>
</evidence>
<evidence type="ECO:0000313" key="6">
    <source>
        <dbReference type="EMBL" id="URE13348.1"/>
    </source>
</evidence>
<organism evidence="6 7">
    <name type="scientific">Musa troglodytarum</name>
    <name type="common">fe'i banana</name>
    <dbReference type="NCBI Taxonomy" id="320322"/>
    <lineage>
        <taxon>Eukaryota</taxon>
        <taxon>Viridiplantae</taxon>
        <taxon>Streptophyta</taxon>
        <taxon>Embryophyta</taxon>
        <taxon>Tracheophyta</taxon>
        <taxon>Spermatophyta</taxon>
        <taxon>Magnoliopsida</taxon>
        <taxon>Liliopsida</taxon>
        <taxon>Zingiberales</taxon>
        <taxon>Musaceae</taxon>
        <taxon>Musa</taxon>
    </lineage>
</organism>
<dbReference type="PROSITE" id="PS00036">
    <property type="entry name" value="BZIP_BASIC"/>
    <property type="match status" value="1"/>
</dbReference>
<dbReference type="GO" id="GO:0003700">
    <property type="term" value="F:DNA-binding transcription factor activity"/>
    <property type="evidence" value="ECO:0007669"/>
    <property type="project" value="InterPro"/>
</dbReference>
<sequence length="162" mass="18747">MSDHEPVLLDLDFLLLDEPEPALTRGNKTPPVRVAETRRLAVSVEEERRRLRIISNRESARRSRLRRRRQLEGLRSEPDRLRAQNRAVAGRLGPVNRSVLLFRRDNERLRSESAALRRRLAEIRRLVLCWRLRRLPLSSAAAGGVYLLGKELMLASLMVKSI</sequence>
<evidence type="ECO:0000256" key="1">
    <source>
        <dbReference type="ARBA" id="ARBA00023015"/>
    </source>
</evidence>
<dbReference type="GO" id="GO:0045893">
    <property type="term" value="P:positive regulation of DNA-templated transcription"/>
    <property type="evidence" value="ECO:0007669"/>
    <property type="project" value="TreeGrafter"/>
</dbReference>
<dbReference type="AlphaFoldDB" id="A0A9E7GHV4"/>
<dbReference type="OrthoDB" id="786011at2759"/>
<reference evidence="6" key="1">
    <citation type="submission" date="2022-05" db="EMBL/GenBank/DDBJ databases">
        <title>The Musa troglodytarum L. genome provides insights into the mechanism of non-climacteric behaviour and enrichment of carotenoids.</title>
        <authorList>
            <person name="Wang J."/>
        </authorList>
    </citation>
    <scope>NUCLEOTIDE SEQUENCE</scope>
    <source>
        <tissue evidence="6">Leaf</tissue>
    </source>
</reference>
<protein>
    <submittedName>
        <fullName evidence="6">BZIP transcription factor</fullName>
    </submittedName>
</protein>
<evidence type="ECO:0000256" key="3">
    <source>
        <dbReference type="ARBA" id="ARBA00023163"/>
    </source>
</evidence>
<proteinExistence type="predicted"/>
<evidence type="ECO:0000256" key="2">
    <source>
        <dbReference type="ARBA" id="ARBA00023125"/>
    </source>
</evidence>
<keyword evidence="2" id="KW-0238">DNA-binding</keyword>
<keyword evidence="4" id="KW-0539">Nucleus</keyword>
<name>A0A9E7GHV4_9LILI</name>